<reference evidence="2" key="1">
    <citation type="submission" date="2022-03" db="EMBL/GenBank/DDBJ databases">
        <authorList>
            <person name="Sayadi A."/>
        </authorList>
    </citation>
    <scope>NUCLEOTIDE SEQUENCE</scope>
</reference>
<dbReference type="GO" id="GO:0045747">
    <property type="term" value="P:positive regulation of Notch signaling pathway"/>
    <property type="evidence" value="ECO:0007669"/>
    <property type="project" value="TreeGrafter"/>
</dbReference>
<gene>
    <name evidence="2" type="ORF">ACAOBT_LOCUS7036</name>
</gene>
<comment type="caution">
    <text evidence="2">The sequence shown here is derived from an EMBL/GenBank/DDBJ whole genome shotgun (WGS) entry which is preliminary data.</text>
</comment>
<dbReference type="GO" id="GO:2000369">
    <property type="term" value="P:regulation of clathrin-dependent endocytosis"/>
    <property type="evidence" value="ECO:0007669"/>
    <property type="project" value="TreeGrafter"/>
</dbReference>
<protein>
    <submittedName>
        <fullName evidence="2">Uncharacterized protein</fullName>
    </submittedName>
</protein>
<name>A0A9P0K3L9_ACAOB</name>
<evidence type="ECO:0000313" key="3">
    <source>
        <dbReference type="Proteomes" id="UP001152888"/>
    </source>
</evidence>
<dbReference type="InterPro" id="IPR011009">
    <property type="entry name" value="Kinase-like_dom_sf"/>
</dbReference>
<dbReference type="Gene3D" id="3.30.200.20">
    <property type="entry name" value="Phosphorylase Kinase, domain 1"/>
    <property type="match status" value="1"/>
</dbReference>
<evidence type="ECO:0000313" key="2">
    <source>
        <dbReference type="EMBL" id="CAH1966773.1"/>
    </source>
</evidence>
<dbReference type="Proteomes" id="UP001152888">
    <property type="component" value="Unassembled WGS sequence"/>
</dbReference>
<dbReference type="PANTHER" id="PTHR22967:SF105">
    <property type="entry name" value="CYCLIN-G-ASSOCIATED KINASE"/>
    <property type="match status" value="1"/>
</dbReference>
<evidence type="ECO:0000256" key="1">
    <source>
        <dbReference type="ARBA" id="ARBA00022741"/>
    </source>
</evidence>
<dbReference type="AlphaFoldDB" id="A0A9P0K3L9"/>
<dbReference type="SUPFAM" id="SSF56112">
    <property type="entry name" value="Protein kinase-like (PK-like)"/>
    <property type="match status" value="1"/>
</dbReference>
<sequence length="84" mass="9226">MSDLFKSAFEYFSGPANGQNDNPFVGQIVEISNVKLRIKRVIAEGGFAVVFAAQDVATGKEYALKVNILLTPLFRDQYIISPVS</sequence>
<dbReference type="GO" id="GO:0000166">
    <property type="term" value="F:nucleotide binding"/>
    <property type="evidence" value="ECO:0007669"/>
    <property type="project" value="UniProtKB-KW"/>
</dbReference>
<keyword evidence="3" id="KW-1185">Reference proteome</keyword>
<dbReference type="OrthoDB" id="1717591at2759"/>
<organism evidence="2 3">
    <name type="scientific">Acanthoscelides obtectus</name>
    <name type="common">Bean weevil</name>
    <name type="synonym">Bruchus obtectus</name>
    <dbReference type="NCBI Taxonomy" id="200917"/>
    <lineage>
        <taxon>Eukaryota</taxon>
        <taxon>Metazoa</taxon>
        <taxon>Ecdysozoa</taxon>
        <taxon>Arthropoda</taxon>
        <taxon>Hexapoda</taxon>
        <taxon>Insecta</taxon>
        <taxon>Pterygota</taxon>
        <taxon>Neoptera</taxon>
        <taxon>Endopterygota</taxon>
        <taxon>Coleoptera</taxon>
        <taxon>Polyphaga</taxon>
        <taxon>Cucujiformia</taxon>
        <taxon>Chrysomeloidea</taxon>
        <taxon>Chrysomelidae</taxon>
        <taxon>Bruchinae</taxon>
        <taxon>Bruchini</taxon>
        <taxon>Acanthoscelides</taxon>
    </lineage>
</organism>
<keyword evidence="1" id="KW-0547">Nucleotide-binding</keyword>
<dbReference type="PANTHER" id="PTHR22967">
    <property type="entry name" value="SERINE/THREONINE PROTEIN KINASE"/>
    <property type="match status" value="1"/>
</dbReference>
<dbReference type="GO" id="GO:0004674">
    <property type="term" value="F:protein serine/threonine kinase activity"/>
    <property type="evidence" value="ECO:0007669"/>
    <property type="project" value="TreeGrafter"/>
</dbReference>
<dbReference type="GO" id="GO:0005737">
    <property type="term" value="C:cytoplasm"/>
    <property type="evidence" value="ECO:0007669"/>
    <property type="project" value="TreeGrafter"/>
</dbReference>
<proteinExistence type="predicted"/>
<dbReference type="GO" id="GO:0035612">
    <property type="term" value="F:AP-2 adaptor complex binding"/>
    <property type="evidence" value="ECO:0007669"/>
    <property type="project" value="TreeGrafter"/>
</dbReference>
<accession>A0A9P0K3L9</accession>
<dbReference type="EMBL" id="CAKOFQ010006738">
    <property type="protein sequence ID" value="CAH1966773.1"/>
    <property type="molecule type" value="Genomic_DNA"/>
</dbReference>